<dbReference type="Proteomes" id="UP000103309">
    <property type="component" value="Segment"/>
</dbReference>
<evidence type="ECO:0000313" key="3">
    <source>
        <dbReference type="Proteomes" id="UP000103309"/>
    </source>
</evidence>
<dbReference type="EMBL" id="HM133903">
    <property type="protein sequence ID" value="ADY76758.1"/>
    <property type="molecule type" value="Genomic_DNA"/>
</dbReference>
<feature type="compositionally biased region" description="Polar residues" evidence="1">
    <location>
        <begin position="70"/>
        <end position="91"/>
    </location>
</feature>
<organismHost>
    <name type="scientific">Ovis aries</name>
    <name type="common">Sheep</name>
    <dbReference type="NCBI Taxonomy" id="9940"/>
</organismHost>
<name>F1AX43_ORFV</name>
<accession>F1AX43</accession>
<organismHost>
    <name type="scientific">Capra hircus</name>
    <name type="common">Goat</name>
    <dbReference type="NCBI Taxonomy" id="9925"/>
</organismHost>
<sequence length="91" mass="10451">MSALGTGISSTLFTKQIFFLEKTIFWYGCRHLLFQQAFFLDIMRSFILRISCTLSAATSVVYGSRERSSPQRTQRWLSSRTTSGMYSGRTM</sequence>
<reference evidence="2 3" key="1">
    <citation type="submission" date="2010-04" db="EMBL/GenBank/DDBJ databases">
        <title>Novel immune-modulators identified by a rapid, functional screen of the Parapox virus genome.</title>
        <authorList>
            <person name="McGuire M.J."/>
            <person name="Sykes K.F."/>
            <person name="Johnston S.A."/>
        </authorList>
    </citation>
    <scope>NUCLEOTIDE SEQUENCE [LARGE SCALE GENOMIC DNA]</scope>
    <source>
        <strain evidence="2">D1701</strain>
    </source>
</reference>
<proteinExistence type="predicted"/>
<feature type="region of interest" description="Disordered" evidence="1">
    <location>
        <begin position="67"/>
        <end position="91"/>
    </location>
</feature>
<evidence type="ECO:0000256" key="1">
    <source>
        <dbReference type="SAM" id="MobiDB-lite"/>
    </source>
</evidence>
<protein>
    <submittedName>
        <fullName evidence="2">PP87</fullName>
    </submittedName>
</protein>
<organism evidence="2 3">
    <name type="scientific">Orf virus</name>
    <name type="common">ORFV</name>
    <dbReference type="NCBI Taxonomy" id="10258"/>
    <lineage>
        <taxon>Viruses</taxon>
        <taxon>Varidnaviria</taxon>
        <taxon>Bamfordvirae</taxon>
        <taxon>Nucleocytoviricota</taxon>
        <taxon>Pokkesviricetes</taxon>
        <taxon>Chitovirales</taxon>
        <taxon>Poxviridae</taxon>
        <taxon>Chordopoxvirinae</taxon>
        <taxon>Parapoxvirus</taxon>
        <taxon>Parapoxvirus orf</taxon>
    </lineage>
</organism>
<evidence type="ECO:0000313" key="2">
    <source>
        <dbReference type="EMBL" id="ADY76758.1"/>
    </source>
</evidence>
<organismHost>
    <name type="scientific">Homo sapiens</name>
    <name type="common">Human</name>
    <dbReference type="NCBI Taxonomy" id="9606"/>
</organismHost>